<evidence type="ECO:0000256" key="2">
    <source>
        <dbReference type="ARBA" id="ARBA00011695"/>
    </source>
</evidence>
<reference evidence="6" key="1">
    <citation type="submission" date="2024-02" db="UniProtKB">
        <authorList>
            <consortium name="WormBaseParasite"/>
        </authorList>
    </citation>
    <scope>IDENTIFICATION</scope>
</reference>
<evidence type="ECO:0000313" key="6">
    <source>
        <dbReference type="WBParaSite" id="MBELARI_LOCUS5496"/>
    </source>
</evidence>
<dbReference type="GO" id="GO:0016272">
    <property type="term" value="C:prefoldin complex"/>
    <property type="evidence" value="ECO:0007669"/>
    <property type="project" value="InterPro"/>
</dbReference>
<evidence type="ECO:0000256" key="4">
    <source>
        <dbReference type="SAM" id="Coils"/>
    </source>
</evidence>
<dbReference type="WBParaSite" id="MBELARI_LOCUS5496">
    <property type="protein sequence ID" value="MBELARI_LOCUS5496"/>
    <property type="gene ID" value="MBELARI_LOCUS5496"/>
</dbReference>
<evidence type="ECO:0000256" key="1">
    <source>
        <dbReference type="ARBA" id="ARBA00008045"/>
    </source>
</evidence>
<dbReference type="InterPro" id="IPR009053">
    <property type="entry name" value="Prefoldin"/>
</dbReference>
<dbReference type="InterPro" id="IPR002777">
    <property type="entry name" value="PFD_beta-like"/>
</dbReference>
<protein>
    <submittedName>
        <fullName evidence="6">Prefoldin subunit 1</fullName>
    </submittedName>
</protein>
<dbReference type="AlphaFoldDB" id="A0AAF3FFA4"/>
<dbReference type="Pfam" id="PF01920">
    <property type="entry name" value="Prefoldin_2"/>
    <property type="match status" value="1"/>
</dbReference>
<dbReference type="Proteomes" id="UP000887575">
    <property type="component" value="Unassembled WGS sequence"/>
</dbReference>
<accession>A0AAF3FFA4</accession>
<dbReference type="Gene3D" id="1.10.287.370">
    <property type="match status" value="1"/>
</dbReference>
<keyword evidence="4" id="KW-0175">Coiled coil</keyword>
<keyword evidence="3" id="KW-0143">Chaperone</keyword>
<dbReference type="SUPFAM" id="SSF46579">
    <property type="entry name" value="Prefoldin"/>
    <property type="match status" value="1"/>
</dbReference>
<comment type="similarity">
    <text evidence="1">Belongs to the prefoldin subunit beta family.</text>
</comment>
<evidence type="ECO:0000313" key="5">
    <source>
        <dbReference type="Proteomes" id="UP000887575"/>
    </source>
</evidence>
<dbReference type="PANTHER" id="PTHR20903:SF0">
    <property type="entry name" value="PREFOLDIN SUBUNIT 1"/>
    <property type="match status" value="1"/>
</dbReference>
<dbReference type="GO" id="GO:0005737">
    <property type="term" value="C:cytoplasm"/>
    <property type="evidence" value="ECO:0007669"/>
    <property type="project" value="TreeGrafter"/>
</dbReference>
<sequence>MAADAELKKAFQDLQMKMADAKQKIGEGEAQKKKYSAKSRIADLTADQLKNFPASTSVYQTLGRMFVLSGLDQEISRHSDESKGYKEKVAALDRQKEYLQKSVEESEKNLREMIEIRRRE</sequence>
<dbReference type="GO" id="GO:0044183">
    <property type="term" value="F:protein folding chaperone"/>
    <property type="evidence" value="ECO:0007669"/>
    <property type="project" value="TreeGrafter"/>
</dbReference>
<comment type="subunit">
    <text evidence="2">Heterohexamer of two PFD-alpha type and four PFD-beta type subunits.</text>
</comment>
<organism evidence="5 6">
    <name type="scientific">Mesorhabditis belari</name>
    <dbReference type="NCBI Taxonomy" id="2138241"/>
    <lineage>
        <taxon>Eukaryota</taxon>
        <taxon>Metazoa</taxon>
        <taxon>Ecdysozoa</taxon>
        <taxon>Nematoda</taxon>
        <taxon>Chromadorea</taxon>
        <taxon>Rhabditida</taxon>
        <taxon>Rhabditina</taxon>
        <taxon>Rhabditomorpha</taxon>
        <taxon>Rhabditoidea</taxon>
        <taxon>Rhabditidae</taxon>
        <taxon>Mesorhabditinae</taxon>
        <taxon>Mesorhabditis</taxon>
    </lineage>
</organism>
<feature type="coiled-coil region" evidence="4">
    <location>
        <begin position="4"/>
        <end position="38"/>
    </location>
</feature>
<dbReference type="PANTHER" id="PTHR20903">
    <property type="entry name" value="PREFOLDIN SUBUNIT 1-RELATED"/>
    <property type="match status" value="1"/>
</dbReference>
<name>A0AAF3FFA4_9BILA</name>
<proteinExistence type="inferred from homology"/>
<dbReference type="GO" id="GO:0051082">
    <property type="term" value="F:unfolded protein binding"/>
    <property type="evidence" value="ECO:0007669"/>
    <property type="project" value="InterPro"/>
</dbReference>
<evidence type="ECO:0000256" key="3">
    <source>
        <dbReference type="ARBA" id="ARBA00023186"/>
    </source>
</evidence>
<keyword evidence="5" id="KW-1185">Reference proteome</keyword>